<reference evidence="2 3" key="1">
    <citation type="journal article" date="2018" name="Sci. Rep.">
        <title>Genomic signatures of local adaptation to the degree of environmental predictability in rotifers.</title>
        <authorList>
            <person name="Franch-Gras L."/>
            <person name="Hahn C."/>
            <person name="Garcia-Roger E.M."/>
            <person name="Carmona M.J."/>
            <person name="Serra M."/>
            <person name="Gomez A."/>
        </authorList>
    </citation>
    <scope>NUCLEOTIDE SEQUENCE [LARGE SCALE GENOMIC DNA]</scope>
    <source>
        <strain evidence="2">HYR1</strain>
    </source>
</reference>
<dbReference type="OrthoDB" id="10262528at2759"/>
<dbReference type="InterPro" id="IPR027482">
    <property type="entry name" value="Sec1-like_dom2"/>
</dbReference>
<dbReference type="AlphaFoldDB" id="A0A3M7SPA5"/>
<dbReference type="Gene3D" id="3.40.50.2060">
    <property type="match status" value="1"/>
</dbReference>
<dbReference type="InterPro" id="IPR043155">
    <property type="entry name" value="VPS33_dom3b"/>
</dbReference>
<dbReference type="EMBL" id="REGN01001004">
    <property type="protein sequence ID" value="RNA37684.1"/>
    <property type="molecule type" value="Genomic_DNA"/>
</dbReference>
<dbReference type="InterPro" id="IPR043154">
    <property type="entry name" value="Sec-1-like_dom1"/>
</dbReference>
<keyword evidence="3" id="KW-1185">Reference proteome</keyword>
<proteinExistence type="inferred from homology"/>
<accession>A0A3M7SPA5</accession>
<comment type="similarity">
    <text evidence="1">Belongs to the STXBP/unc-18/SEC1 family.</text>
</comment>
<dbReference type="InterPro" id="IPR036045">
    <property type="entry name" value="Sec1-like_sf"/>
</dbReference>
<dbReference type="Proteomes" id="UP000276133">
    <property type="component" value="Unassembled WGS sequence"/>
</dbReference>
<dbReference type="STRING" id="10195.A0A3M7SPA5"/>
<evidence type="ECO:0000313" key="2">
    <source>
        <dbReference type="EMBL" id="RNA37684.1"/>
    </source>
</evidence>
<organism evidence="2 3">
    <name type="scientific">Brachionus plicatilis</name>
    <name type="common">Marine rotifer</name>
    <name type="synonym">Brachionus muelleri</name>
    <dbReference type="NCBI Taxonomy" id="10195"/>
    <lineage>
        <taxon>Eukaryota</taxon>
        <taxon>Metazoa</taxon>
        <taxon>Spiralia</taxon>
        <taxon>Gnathifera</taxon>
        <taxon>Rotifera</taxon>
        <taxon>Eurotatoria</taxon>
        <taxon>Monogononta</taxon>
        <taxon>Pseudotrocha</taxon>
        <taxon>Ploima</taxon>
        <taxon>Brachionidae</taxon>
        <taxon>Brachionus</taxon>
    </lineage>
</organism>
<dbReference type="SUPFAM" id="SSF56815">
    <property type="entry name" value="Sec1/munc18-like (SM) proteins"/>
    <property type="match status" value="1"/>
</dbReference>
<gene>
    <name evidence="2" type="ORF">BpHYR1_017234</name>
</gene>
<evidence type="ECO:0000256" key="1">
    <source>
        <dbReference type="ARBA" id="ARBA00009884"/>
    </source>
</evidence>
<protein>
    <submittedName>
        <fullName evidence="2">Vacuolar sorting-associated 33B</fullName>
    </submittedName>
</protein>
<dbReference type="GO" id="GO:0016192">
    <property type="term" value="P:vesicle-mediated transport"/>
    <property type="evidence" value="ECO:0007669"/>
    <property type="project" value="InterPro"/>
</dbReference>
<sequence length="677" mass="79409">MIDHDLMNYNLYESADFEYKNVIKNVKKDGSVLENSKEAIDSILNRDEIDKNNLFYSFNMDKNQINKLFEFIINKMTFNDIDFNFFNKFSHDGLVRILNQNECPKNLVFSKELTKIIDETIKFSELKENGVSKMFFLDVSLPKNANQKDVEWIYIMRPYAEDIKKVCEHIKDDLRKNIRYRYPYKIVFSPRKLYICDLLFEQEGIYEYVTLTELENDLIRIDDDVLSMEYPDFLPNYFMHGDQSWLCSIAKSLINIQNWFGKIPKFHLHGSCAKSVYELTKRLEELNENNLIDNHKIDQLILIDRNIDFITPFCTPLTYEGIISEHFKLNVGYIEHIPDEIKRKIVKLSNNDKIFENIRGMHISEIFSHLKKFLADLKNVHEKKKEINSVSEMKNFIQSDLKNYTELSNALNLHLNICEVIINQKTHLELSIYLNVEHNILSNRDYNKSLEYIEELINRQFDLHQILRLVILLSQTNQGIPNSHYLLLSKQILHNFGFDKIVLLSNLEKLGLIQIDNSALKKEDSKNIIKISQQLTSRLKGTKYATIAKKLDIIPGALDPMQLKSSSKSVDISYAFNGNYRPILCQYISQMLDDNPKSNFEEISKLFPGEYDRISTFANSVRNTQLQNRTVLIYFLGGCTYTELAILRKIANQKNYKFLFATTSFLNTEQVIDIIKN</sequence>
<comment type="caution">
    <text evidence="2">The sequence shown here is derived from an EMBL/GenBank/DDBJ whole genome shotgun (WGS) entry which is preliminary data.</text>
</comment>
<name>A0A3M7SPA5_BRAPC</name>
<dbReference type="PANTHER" id="PTHR11679">
    <property type="entry name" value="VESICLE PROTEIN SORTING-ASSOCIATED"/>
    <property type="match status" value="1"/>
</dbReference>
<dbReference type="InterPro" id="IPR001619">
    <property type="entry name" value="Sec1-like"/>
</dbReference>
<dbReference type="PIRSF" id="PIRSF005715">
    <property type="entry name" value="VPS45_Sec1"/>
    <property type="match status" value="1"/>
</dbReference>
<dbReference type="Gene3D" id="1.25.40.850">
    <property type="match status" value="1"/>
</dbReference>
<evidence type="ECO:0000313" key="3">
    <source>
        <dbReference type="Proteomes" id="UP000276133"/>
    </source>
</evidence>
<dbReference type="Gene3D" id="3.40.50.1910">
    <property type="match status" value="2"/>
</dbReference>
<dbReference type="Pfam" id="PF00995">
    <property type="entry name" value="Sec1"/>
    <property type="match status" value="1"/>
</dbReference>